<evidence type="ECO:0000259" key="1">
    <source>
        <dbReference type="SMART" id="SM01037"/>
    </source>
</evidence>
<accession>A0A2P2QA31</accession>
<reference evidence="2" key="1">
    <citation type="submission" date="2018-02" db="EMBL/GenBank/DDBJ databases">
        <title>Rhizophora mucronata_Transcriptome.</title>
        <authorList>
            <person name="Meera S.P."/>
            <person name="Sreeshan A."/>
            <person name="Augustine A."/>
        </authorList>
    </citation>
    <scope>NUCLEOTIDE SEQUENCE</scope>
    <source>
        <tissue evidence="2">Leaf</tissue>
    </source>
</reference>
<proteinExistence type="predicted"/>
<dbReference type="InterPro" id="IPR051761">
    <property type="entry name" value="MLP-like_ligand-binding"/>
</dbReference>
<dbReference type="EMBL" id="GGEC01083313">
    <property type="protein sequence ID" value="MBX63797.1"/>
    <property type="molecule type" value="Transcribed_RNA"/>
</dbReference>
<dbReference type="CDD" id="cd07816">
    <property type="entry name" value="Bet_v1-like"/>
    <property type="match status" value="1"/>
</dbReference>
<protein>
    <submittedName>
        <fullName evidence="2">Uncharacterized protein MANES_15G130300</fullName>
    </submittedName>
</protein>
<organism evidence="2">
    <name type="scientific">Rhizophora mucronata</name>
    <name type="common">Asiatic mangrove</name>
    <dbReference type="NCBI Taxonomy" id="61149"/>
    <lineage>
        <taxon>Eukaryota</taxon>
        <taxon>Viridiplantae</taxon>
        <taxon>Streptophyta</taxon>
        <taxon>Embryophyta</taxon>
        <taxon>Tracheophyta</taxon>
        <taxon>Spermatophyta</taxon>
        <taxon>Magnoliopsida</taxon>
        <taxon>eudicotyledons</taxon>
        <taxon>Gunneridae</taxon>
        <taxon>Pentapetalae</taxon>
        <taxon>rosids</taxon>
        <taxon>fabids</taxon>
        <taxon>Malpighiales</taxon>
        <taxon>Rhizophoraceae</taxon>
        <taxon>Rhizophora</taxon>
    </lineage>
</organism>
<name>A0A2P2QA31_RHIMU</name>
<dbReference type="Gene3D" id="3.30.530.20">
    <property type="match status" value="1"/>
</dbReference>
<feature type="domain" description="Bet v I/Major latex protein" evidence="1">
    <location>
        <begin position="2"/>
        <end position="153"/>
    </location>
</feature>
<dbReference type="InterPro" id="IPR000916">
    <property type="entry name" value="Bet_v_I/MLP"/>
</dbReference>
<dbReference type="InterPro" id="IPR023393">
    <property type="entry name" value="START-like_dom_sf"/>
</dbReference>
<dbReference type="PANTHER" id="PTHR31907">
    <property type="entry name" value="MLP-LIKE PROTEIN 423"/>
    <property type="match status" value="1"/>
</dbReference>
<sequence length="155" mass="17290">MTLSGKLEGDVEIKAPAALFHDVLSCRPHHLNNMAPDKIHGCELHKGEWGKVGTVICWDYTHDGVKKVAKDVIEAIDDQKLSTTFKLVEGDLLKEYKDFKIIVQATPKPDGQGSLVHWTLEYEKLDPNDPDPTSLLEFCINTSKDIEAHLTQAQA</sequence>
<evidence type="ECO:0000313" key="2">
    <source>
        <dbReference type="EMBL" id="MBX63797.1"/>
    </source>
</evidence>
<dbReference type="SUPFAM" id="SSF55961">
    <property type="entry name" value="Bet v1-like"/>
    <property type="match status" value="1"/>
</dbReference>
<dbReference type="Pfam" id="PF00407">
    <property type="entry name" value="Bet_v_1"/>
    <property type="match status" value="1"/>
</dbReference>
<dbReference type="SMART" id="SM01037">
    <property type="entry name" value="Bet_v_1"/>
    <property type="match status" value="1"/>
</dbReference>
<dbReference type="GO" id="GO:0006952">
    <property type="term" value="P:defense response"/>
    <property type="evidence" value="ECO:0007669"/>
    <property type="project" value="InterPro"/>
</dbReference>
<dbReference type="AlphaFoldDB" id="A0A2P2QA31"/>